<feature type="region of interest" description="Disordered" evidence="13">
    <location>
        <begin position="366"/>
        <end position="393"/>
    </location>
</feature>
<dbReference type="InterPro" id="IPR058883">
    <property type="entry name" value="DZIP1_dom"/>
</dbReference>
<evidence type="ECO:0000256" key="9">
    <source>
        <dbReference type="ARBA" id="ARBA00023212"/>
    </source>
</evidence>
<feature type="region of interest" description="Disordered" evidence="13">
    <location>
        <begin position="625"/>
        <end position="655"/>
    </location>
</feature>
<evidence type="ECO:0000256" key="2">
    <source>
        <dbReference type="ARBA" id="ARBA00004120"/>
    </source>
</evidence>
<feature type="region of interest" description="Disordered" evidence="13">
    <location>
        <begin position="410"/>
        <end position="439"/>
    </location>
</feature>
<dbReference type="OrthoDB" id="515971at2759"/>
<keyword evidence="10" id="KW-0966">Cell projection</keyword>
<dbReference type="AlphaFoldDB" id="A0A8S1CY99"/>
<evidence type="ECO:0000256" key="5">
    <source>
        <dbReference type="ARBA" id="ARBA00022723"/>
    </source>
</evidence>
<gene>
    <name evidence="15" type="ORF">CLODIP_2_CD07746</name>
</gene>
<evidence type="ECO:0000256" key="8">
    <source>
        <dbReference type="ARBA" id="ARBA00023054"/>
    </source>
</evidence>
<protein>
    <recommendedName>
        <fullName evidence="14">C2H2-type domain-containing protein</fullName>
    </recommendedName>
</protein>
<comment type="caution">
    <text evidence="15">The sequence shown here is derived from an EMBL/GenBank/DDBJ whole genome shotgun (WGS) entry which is preliminary data.</text>
</comment>
<keyword evidence="5" id="KW-0479">Metal-binding</keyword>
<evidence type="ECO:0000256" key="12">
    <source>
        <dbReference type="SAM" id="Coils"/>
    </source>
</evidence>
<reference evidence="15 16" key="1">
    <citation type="submission" date="2020-04" db="EMBL/GenBank/DDBJ databases">
        <authorList>
            <person name="Alioto T."/>
            <person name="Alioto T."/>
            <person name="Gomez Garrido J."/>
        </authorList>
    </citation>
    <scope>NUCLEOTIDE SEQUENCE [LARGE SCALE GENOMIC DNA]</scope>
</reference>
<evidence type="ECO:0000256" key="6">
    <source>
        <dbReference type="ARBA" id="ARBA00022771"/>
    </source>
</evidence>
<dbReference type="PANTHER" id="PTHR21502:SF3">
    <property type="entry name" value="CILIUM ASSEMBLY PROTEIN DZIP1L"/>
    <property type="match status" value="1"/>
</dbReference>
<feature type="region of interest" description="Disordered" evidence="13">
    <location>
        <begin position="170"/>
        <end position="193"/>
    </location>
</feature>
<sequence length="721" mass="82335">MTAHFSSRVTNFEFVKNVRESGFCFKSFKESVDLSRIAHLDLDRVARDLDISVLQEHVGILVNSDLSDLKGVDAGLLKLLRLAQLCVDYCLFCQDFLESSLSALENAHQDALKELDSFRKENKTLKEKLRKESRKKRFLSDQKENLIDQFYECPQCRKAYTSQEFLQSHIQRRHSTSEPGEDRKELVREKEESLKNFQDHKTEMQLKREENLWSEIEKSQAEQRARHQAEIADLTANFQLQLKQALADLATNLSRSEGYSSKVAEAPSNQPLINEYEIEMLKKEMSEMWQKKQEQQEQWFRLENSKLMEQLKKMQERDEQRWSSLKNLQKEPNTPVVLQTDAAIIPVPATRRKRLQASIINAEIKDITPSAPPKEESSESSSSSVEEVRPASAPVQSLVVCTPKIIPSRPKSAMAFEEQSVEETFSEEEENTSDPSEDIEATLQDMKEAIEGNPVLIESLKNEVENQIEEKMSEVGLSSAEQSLNRSEFISVNNRMNEQRKQAEKQYRGFWKIRKGIEKKVEKKAKENASEICAESNVKPSKLKQHPGLFAKLTKRYNKKENKAKSETLIFTSTPLKDEVEPQSILKPSSLRMSSEALSEKVLDENAAEIRRAQSLPASKFVTFTSSKEETKGNNSWDEDTVSNKTTEPKEEVRKIGQGSFNPFILSSASGGNQINLDDLEKELGTFQLSPSSFQNKSTPTTKTDLSLPLSDDNSWDLEDI</sequence>
<dbReference type="GO" id="GO:0005737">
    <property type="term" value="C:cytoplasm"/>
    <property type="evidence" value="ECO:0007669"/>
    <property type="project" value="TreeGrafter"/>
</dbReference>
<accession>A0A8S1CY99</accession>
<dbReference type="PROSITE" id="PS50157">
    <property type="entry name" value="ZINC_FINGER_C2H2_2"/>
    <property type="match status" value="1"/>
</dbReference>
<dbReference type="Pfam" id="PF25977">
    <property type="entry name" value="DZIP1"/>
    <property type="match status" value="1"/>
</dbReference>
<dbReference type="Pfam" id="PF13815">
    <property type="entry name" value="Dzip-like_N"/>
    <property type="match status" value="1"/>
</dbReference>
<keyword evidence="16" id="KW-1185">Reference proteome</keyword>
<dbReference type="SMART" id="SM00355">
    <property type="entry name" value="ZnF_C2H2"/>
    <property type="match status" value="1"/>
</dbReference>
<evidence type="ECO:0000256" key="3">
    <source>
        <dbReference type="ARBA" id="ARBA00009131"/>
    </source>
</evidence>
<dbReference type="GO" id="GO:0060271">
    <property type="term" value="P:cilium assembly"/>
    <property type="evidence" value="ECO:0007669"/>
    <property type="project" value="TreeGrafter"/>
</dbReference>
<keyword evidence="9" id="KW-0206">Cytoskeleton</keyword>
<evidence type="ECO:0000256" key="11">
    <source>
        <dbReference type="PROSITE-ProRule" id="PRU00042"/>
    </source>
</evidence>
<dbReference type="PROSITE" id="PS00028">
    <property type="entry name" value="ZINC_FINGER_C2H2_1"/>
    <property type="match status" value="1"/>
</dbReference>
<comment type="similarity">
    <text evidence="3">Belongs to the DZIP C2H2-type zinc-finger protein family.</text>
</comment>
<evidence type="ECO:0000256" key="1">
    <source>
        <dbReference type="ARBA" id="ARBA00004114"/>
    </source>
</evidence>
<evidence type="ECO:0000256" key="4">
    <source>
        <dbReference type="ARBA" id="ARBA00022490"/>
    </source>
</evidence>
<dbReference type="Gene3D" id="3.30.160.60">
    <property type="entry name" value="Classic Zinc Finger"/>
    <property type="match status" value="1"/>
</dbReference>
<keyword evidence="6 11" id="KW-0863">Zinc-finger</keyword>
<keyword evidence="8 12" id="KW-0175">Coiled coil</keyword>
<evidence type="ECO:0000256" key="7">
    <source>
        <dbReference type="ARBA" id="ARBA00022833"/>
    </source>
</evidence>
<name>A0A8S1CY99_9INSE</name>
<dbReference type="GO" id="GO:0036064">
    <property type="term" value="C:ciliary basal body"/>
    <property type="evidence" value="ECO:0007669"/>
    <property type="project" value="TreeGrafter"/>
</dbReference>
<feature type="domain" description="C2H2-type" evidence="14">
    <location>
        <begin position="151"/>
        <end position="179"/>
    </location>
</feature>
<evidence type="ECO:0000259" key="14">
    <source>
        <dbReference type="PROSITE" id="PS50157"/>
    </source>
</evidence>
<feature type="compositionally biased region" description="Polar residues" evidence="13">
    <location>
        <begin position="690"/>
        <end position="705"/>
    </location>
</feature>
<feature type="compositionally biased region" description="Acidic residues" evidence="13">
    <location>
        <begin position="419"/>
        <end position="439"/>
    </location>
</feature>
<dbReference type="InterPro" id="IPR032714">
    <property type="entry name" value="DZIP1_N"/>
</dbReference>
<dbReference type="InterPro" id="IPR051241">
    <property type="entry name" value="DZIP_RILPL"/>
</dbReference>
<feature type="compositionally biased region" description="Basic and acidic residues" evidence="13">
    <location>
        <begin position="180"/>
        <end position="193"/>
    </location>
</feature>
<keyword evidence="4" id="KW-0963">Cytoplasm</keyword>
<evidence type="ECO:0000313" key="16">
    <source>
        <dbReference type="Proteomes" id="UP000494165"/>
    </source>
</evidence>
<evidence type="ECO:0000256" key="13">
    <source>
        <dbReference type="SAM" id="MobiDB-lite"/>
    </source>
</evidence>
<proteinExistence type="inferred from homology"/>
<dbReference type="InterPro" id="IPR013087">
    <property type="entry name" value="Znf_C2H2_type"/>
</dbReference>
<evidence type="ECO:0000313" key="15">
    <source>
        <dbReference type="EMBL" id="CAB3373059.1"/>
    </source>
</evidence>
<feature type="region of interest" description="Disordered" evidence="13">
    <location>
        <begin position="690"/>
        <end position="721"/>
    </location>
</feature>
<dbReference type="GO" id="GO:0005814">
    <property type="term" value="C:centriole"/>
    <property type="evidence" value="ECO:0007669"/>
    <property type="project" value="UniProtKB-SubCell"/>
</dbReference>
<dbReference type="PANTHER" id="PTHR21502">
    <property type="entry name" value="ZINC FINGER PROTEIN DZIP1"/>
    <property type="match status" value="1"/>
</dbReference>
<comment type="subcellular location">
    <subcellularLocation>
        <location evidence="2">Cytoplasm</location>
        <location evidence="2">Cytoskeleton</location>
        <location evidence="2">Cilium basal body</location>
    </subcellularLocation>
    <subcellularLocation>
        <location evidence="1">Cytoplasm</location>
        <location evidence="1">Cytoskeleton</location>
        <location evidence="1">Microtubule organizing center</location>
        <location evidence="1">Centrosome</location>
        <location evidence="1">Centriole</location>
    </subcellularLocation>
</comment>
<keyword evidence="7" id="KW-0862">Zinc</keyword>
<feature type="coiled-coil region" evidence="12">
    <location>
        <begin position="94"/>
        <end position="149"/>
    </location>
</feature>
<evidence type="ECO:0000256" key="10">
    <source>
        <dbReference type="ARBA" id="ARBA00023273"/>
    </source>
</evidence>
<dbReference type="Proteomes" id="UP000494165">
    <property type="component" value="Unassembled WGS sequence"/>
</dbReference>
<dbReference type="EMBL" id="CADEPI010000080">
    <property type="protein sequence ID" value="CAB3373059.1"/>
    <property type="molecule type" value="Genomic_DNA"/>
</dbReference>
<organism evidence="15 16">
    <name type="scientific">Cloeon dipterum</name>
    <dbReference type="NCBI Taxonomy" id="197152"/>
    <lineage>
        <taxon>Eukaryota</taxon>
        <taxon>Metazoa</taxon>
        <taxon>Ecdysozoa</taxon>
        <taxon>Arthropoda</taxon>
        <taxon>Hexapoda</taxon>
        <taxon>Insecta</taxon>
        <taxon>Pterygota</taxon>
        <taxon>Palaeoptera</taxon>
        <taxon>Ephemeroptera</taxon>
        <taxon>Pisciforma</taxon>
        <taxon>Baetidae</taxon>
        <taxon>Cloeon</taxon>
    </lineage>
</organism>
<dbReference type="GO" id="GO:0008270">
    <property type="term" value="F:zinc ion binding"/>
    <property type="evidence" value="ECO:0007669"/>
    <property type="project" value="UniProtKB-KW"/>
</dbReference>